<feature type="compositionally biased region" description="Basic and acidic residues" evidence="17">
    <location>
        <begin position="983"/>
        <end position="1002"/>
    </location>
</feature>
<keyword evidence="18" id="KW-0812">Transmembrane</keyword>
<keyword evidence="6" id="KW-0285">Flavoprotein</keyword>
<evidence type="ECO:0000256" key="9">
    <source>
        <dbReference type="ARBA" id="ARBA00023002"/>
    </source>
</evidence>
<comment type="subunit">
    <text evidence="4">Homotetramer.</text>
</comment>
<organism evidence="21 22">
    <name type="scientific">Colletotrichum karsti</name>
    <dbReference type="NCBI Taxonomy" id="1095194"/>
    <lineage>
        <taxon>Eukaryota</taxon>
        <taxon>Fungi</taxon>
        <taxon>Dikarya</taxon>
        <taxon>Ascomycota</taxon>
        <taxon>Pezizomycotina</taxon>
        <taxon>Sordariomycetes</taxon>
        <taxon>Hypocreomycetidae</taxon>
        <taxon>Glomerellales</taxon>
        <taxon>Glomerellaceae</taxon>
        <taxon>Colletotrichum</taxon>
        <taxon>Colletotrichum boninense species complex</taxon>
    </lineage>
</organism>
<evidence type="ECO:0000256" key="16">
    <source>
        <dbReference type="ARBA" id="ARBA00068515"/>
    </source>
</evidence>
<dbReference type="InterPro" id="IPR036400">
    <property type="entry name" value="Cyt_B5-like_heme/steroid_sf"/>
</dbReference>
<comment type="subcellular location">
    <subcellularLocation>
        <location evidence="3">Mitochondrion intermembrane space</location>
    </subcellularLocation>
</comment>
<keyword evidence="11" id="KW-0496">Mitochondrion</keyword>
<dbReference type="PROSITE" id="PS51349">
    <property type="entry name" value="FMN_HYDROXY_ACID_DH_2"/>
    <property type="match status" value="1"/>
</dbReference>
<evidence type="ECO:0000256" key="15">
    <source>
        <dbReference type="ARBA" id="ARBA00066458"/>
    </source>
</evidence>
<proteinExistence type="inferred from homology"/>
<dbReference type="PRINTS" id="PR00363">
    <property type="entry name" value="CYTOCHROMEB5"/>
</dbReference>
<dbReference type="InterPro" id="IPR018506">
    <property type="entry name" value="Cyt_B5_heme-BS"/>
</dbReference>
<feature type="transmembrane region" description="Helical" evidence="18">
    <location>
        <begin position="187"/>
        <end position="214"/>
    </location>
</feature>
<comment type="cofactor">
    <cofactor evidence="1">
        <name>FMN</name>
        <dbReference type="ChEBI" id="CHEBI:58210"/>
    </cofactor>
</comment>
<dbReference type="Gene3D" id="3.10.120.10">
    <property type="entry name" value="Cytochrome b5-like heme/steroid binding domain"/>
    <property type="match status" value="1"/>
</dbReference>
<dbReference type="EC" id="1.1.2.3" evidence="15"/>
<evidence type="ECO:0000256" key="1">
    <source>
        <dbReference type="ARBA" id="ARBA00001917"/>
    </source>
</evidence>
<feature type="compositionally biased region" description="Polar residues" evidence="17">
    <location>
        <begin position="972"/>
        <end position="982"/>
    </location>
</feature>
<dbReference type="PANTHER" id="PTHR10578:SF148">
    <property type="entry name" value="L-LACTATE DEHYDROGENASE (CYTOCHROME)"/>
    <property type="match status" value="1"/>
</dbReference>
<dbReference type="PROSITE" id="PS00191">
    <property type="entry name" value="CYTOCHROME_B5_1"/>
    <property type="match status" value="1"/>
</dbReference>
<accession>A0A9P6LQ99</accession>
<dbReference type="PROSITE" id="PS50255">
    <property type="entry name" value="CYTOCHROME_B5_2"/>
    <property type="match status" value="1"/>
</dbReference>
<comment type="catalytic activity">
    <reaction evidence="12">
        <text>(S)-lactate + 2 Fe(III)-[cytochrome c] = 2 Fe(II)-[cytochrome c] + pyruvate + 2 H(+)</text>
        <dbReference type="Rhea" id="RHEA:19909"/>
        <dbReference type="Rhea" id="RHEA-COMP:10350"/>
        <dbReference type="Rhea" id="RHEA-COMP:14399"/>
        <dbReference type="ChEBI" id="CHEBI:15361"/>
        <dbReference type="ChEBI" id="CHEBI:15378"/>
        <dbReference type="ChEBI" id="CHEBI:16651"/>
        <dbReference type="ChEBI" id="CHEBI:29033"/>
        <dbReference type="ChEBI" id="CHEBI:29034"/>
        <dbReference type="EC" id="1.1.2.3"/>
    </reaction>
    <physiologicalReaction direction="left-to-right" evidence="12">
        <dbReference type="Rhea" id="RHEA:19910"/>
    </physiologicalReaction>
</comment>
<evidence type="ECO:0000259" key="19">
    <source>
        <dbReference type="PROSITE" id="PS50255"/>
    </source>
</evidence>
<dbReference type="Pfam" id="PF01070">
    <property type="entry name" value="FMN_dh"/>
    <property type="match status" value="1"/>
</dbReference>
<dbReference type="InterPro" id="IPR036028">
    <property type="entry name" value="SH3-like_dom_sf"/>
</dbReference>
<dbReference type="InterPro" id="IPR049456">
    <property type="entry name" value="Anoctamin_N_fung"/>
</dbReference>
<feature type="region of interest" description="Disordered" evidence="17">
    <location>
        <begin position="967"/>
        <end position="1002"/>
    </location>
</feature>
<dbReference type="Proteomes" id="UP000781932">
    <property type="component" value="Unassembled WGS sequence"/>
</dbReference>
<evidence type="ECO:0000256" key="18">
    <source>
        <dbReference type="SAM" id="Phobius"/>
    </source>
</evidence>
<evidence type="ECO:0000256" key="2">
    <source>
        <dbReference type="ARBA" id="ARBA00001970"/>
    </source>
</evidence>
<comment type="similarity">
    <text evidence="14">In the N-terminal section; belongs to the cytochrome b5 family.</text>
</comment>
<dbReference type="GeneID" id="62156895"/>
<feature type="transmembrane region" description="Helical" evidence="18">
    <location>
        <begin position="380"/>
        <end position="401"/>
    </location>
</feature>
<dbReference type="FunFam" id="3.10.120.10:FF:000012">
    <property type="entry name" value="Mitochondrial cytochrome b2, putative"/>
    <property type="match status" value="1"/>
</dbReference>
<dbReference type="InterPro" id="IPR000262">
    <property type="entry name" value="FMN-dep_DH"/>
</dbReference>
<comment type="similarity">
    <text evidence="13">In the C-terminal section; belongs to the FMN-dependent alpha-hydroxy acid dehydrogenase family.</text>
</comment>
<protein>
    <recommendedName>
        <fullName evidence="16">L-lactate dehydrogenase (cytochrome)</fullName>
        <ecNumber evidence="15">1.1.2.3</ecNumber>
    </recommendedName>
</protein>
<dbReference type="EMBL" id="JAATWM020000002">
    <property type="protein sequence ID" value="KAF9881955.1"/>
    <property type="molecule type" value="Genomic_DNA"/>
</dbReference>
<dbReference type="InterPro" id="IPR049452">
    <property type="entry name" value="Anoctamin_TM"/>
</dbReference>
<evidence type="ECO:0000256" key="13">
    <source>
        <dbReference type="ARBA" id="ARBA00061137"/>
    </source>
</evidence>
<dbReference type="SUPFAM" id="SSF51395">
    <property type="entry name" value="FMN-linked oxidoreductases"/>
    <property type="match status" value="1"/>
</dbReference>
<keyword evidence="8" id="KW-0479">Metal-binding</keyword>
<feature type="domain" description="FMN hydroxy acid dehydrogenase" evidence="20">
    <location>
        <begin position="1430"/>
        <end position="1790"/>
    </location>
</feature>
<dbReference type="InterPro" id="IPR037396">
    <property type="entry name" value="FMN_HAD"/>
</dbReference>
<dbReference type="RefSeq" id="XP_038751416.1">
    <property type="nucleotide sequence ID" value="XM_038883821.1"/>
</dbReference>
<keyword evidence="7" id="KW-0288">FMN</keyword>
<dbReference type="InterPro" id="IPR013785">
    <property type="entry name" value="Aldolase_TIM"/>
</dbReference>
<feature type="transmembrane region" description="Helical" evidence="18">
    <location>
        <begin position="610"/>
        <end position="631"/>
    </location>
</feature>
<dbReference type="InterPro" id="IPR001199">
    <property type="entry name" value="Cyt_B5-like_heme/steroid-bd"/>
</dbReference>
<evidence type="ECO:0000256" key="12">
    <source>
        <dbReference type="ARBA" id="ARBA00052399"/>
    </source>
</evidence>
<feature type="transmembrane region" description="Helical" evidence="18">
    <location>
        <begin position="329"/>
        <end position="349"/>
    </location>
</feature>
<dbReference type="InterPro" id="IPR008259">
    <property type="entry name" value="FMN_hydac_DH_AS"/>
</dbReference>
<evidence type="ECO:0000256" key="10">
    <source>
        <dbReference type="ARBA" id="ARBA00023004"/>
    </source>
</evidence>
<keyword evidence="22" id="KW-1185">Reference proteome</keyword>
<dbReference type="GO" id="GO:0046872">
    <property type="term" value="F:metal ion binding"/>
    <property type="evidence" value="ECO:0007669"/>
    <property type="project" value="UniProtKB-KW"/>
</dbReference>
<dbReference type="SMART" id="SM01117">
    <property type="entry name" value="Cyt-b5"/>
    <property type="match status" value="1"/>
</dbReference>
<dbReference type="FunFam" id="3.20.20.70:FF:000062">
    <property type="entry name" value="Cytochrome b2, mitochondrial, putative"/>
    <property type="match status" value="1"/>
</dbReference>
<keyword evidence="18" id="KW-1133">Transmembrane helix</keyword>
<dbReference type="GO" id="GO:0005758">
    <property type="term" value="C:mitochondrial intermembrane space"/>
    <property type="evidence" value="ECO:0007669"/>
    <property type="project" value="UniProtKB-SubCell"/>
</dbReference>
<keyword evidence="18" id="KW-0472">Membrane</keyword>
<feature type="transmembrane region" description="Helical" evidence="18">
    <location>
        <begin position="291"/>
        <end position="309"/>
    </location>
</feature>
<dbReference type="GO" id="GO:0020037">
    <property type="term" value="F:heme binding"/>
    <property type="evidence" value="ECO:0007669"/>
    <property type="project" value="InterPro"/>
</dbReference>
<evidence type="ECO:0000313" key="21">
    <source>
        <dbReference type="EMBL" id="KAF9881955.1"/>
    </source>
</evidence>
<comment type="caution">
    <text evidence="21">The sequence shown here is derived from an EMBL/GenBank/DDBJ whole genome shotgun (WGS) entry which is preliminary data.</text>
</comment>
<keyword evidence="10" id="KW-0408">Iron</keyword>
<dbReference type="PANTHER" id="PTHR10578">
    <property type="entry name" value="S -2-HYDROXY-ACID OXIDASE-RELATED"/>
    <property type="match status" value="1"/>
</dbReference>
<dbReference type="InterPro" id="IPR037458">
    <property type="entry name" value="L-MDH/L-LDH_FMN-bd"/>
</dbReference>
<comment type="cofactor">
    <cofactor evidence="2">
        <name>heme b</name>
        <dbReference type="ChEBI" id="CHEBI:60344"/>
    </cofactor>
</comment>
<keyword evidence="9" id="KW-0560">Oxidoreductase</keyword>
<evidence type="ECO:0000256" key="7">
    <source>
        <dbReference type="ARBA" id="ARBA00022643"/>
    </source>
</evidence>
<name>A0A9P6LQ99_9PEZI</name>
<dbReference type="GO" id="GO:0006089">
    <property type="term" value="P:lactate metabolic process"/>
    <property type="evidence" value="ECO:0007669"/>
    <property type="project" value="TreeGrafter"/>
</dbReference>
<dbReference type="PROSITE" id="PS00557">
    <property type="entry name" value="FMN_HYDROXY_ACID_DH_1"/>
    <property type="match status" value="1"/>
</dbReference>
<feature type="transmembrane region" description="Helical" evidence="18">
    <location>
        <begin position="578"/>
        <end position="598"/>
    </location>
</feature>
<feature type="transmembrane region" description="Helical" evidence="18">
    <location>
        <begin position="220"/>
        <end position="237"/>
    </location>
</feature>
<dbReference type="Pfam" id="PF04547">
    <property type="entry name" value="Anoctamin"/>
    <property type="match status" value="1"/>
</dbReference>
<dbReference type="GO" id="GO:0004460">
    <property type="term" value="F:L-lactate dehydrogenase (cytochrome) activity"/>
    <property type="evidence" value="ECO:0007669"/>
    <property type="project" value="UniProtKB-EC"/>
</dbReference>
<dbReference type="Pfam" id="PF00173">
    <property type="entry name" value="Cyt-b5"/>
    <property type="match status" value="1"/>
</dbReference>
<dbReference type="Gene3D" id="3.20.20.70">
    <property type="entry name" value="Aldolase class I"/>
    <property type="match status" value="1"/>
</dbReference>
<evidence type="ECO:0000256" key="8">
    <source>
        <dbReference type="ARBA" id="ARBA00022723"/>
    </source>
</evidence>
<reference evidence="21" key="2">
    <citation type="submission" date="2020-11" db="EMBL/GenBank/DDBJ databases">
        <title>Whole genome sequencing of Colletotrichum sp.</title>
        <authorList>
            <person name="Li H."/>
        </authorList>
    </citation>
    <scope>NUCLEOTIDE SEQUENCE</scope>
    <source>
        <strain evidence="21">CkLH20</strain>
    </source>
</reference>
<dbReference type="OrthoDB" id="296386at2759"/>
<gene>
    <name evidence="21" type="ORF">CkaCkLH20_01101</name>
</gene>
<dbReference type="Pfam" id="PF20877">
    <property type="entry name" value="Anoctamin_N"/>
    <property type="match status" value="1"/>
</dbReference>
<keyword evidence="5" id="KW-0349">Heme</keyword>
<feature type="region of interest" description="Disordered" evidence="17">
    <location>
        <begin position="914"/>
        <end position="950"/>
    </location>
</feature>
<evidence type="ECO:0000256" key="5">
    <source>
        <dbReference type="ARBA" id="ARBA00022617"/>
    </source>
</evidence>
<evidence type="ECO:0000256" key="6">
    <source>
        <dbReference type="ARBA" id="ARBA00022630"/>
    </source>
</evidence>
<feature type="transmembrane region" description="Helical" evidence="18">
    <location>
        <begin position="522"/>
        <end position="545"/>
    </location>
</feature>
<evidence type="ECO:0000256" key="17">
    <source>
        <dbReference type="SAM" id="MobiDB-lite"/>
    </source>
</evidence>
<feature type="transmembrane region" description="Helical" evidence="18">
    <location>
        <begin position="442"/>
        <end position="463"/>
    </location>
</feature>
<evidence type="ECO:0000256" key="3">
    <source>
        <dbReference type="ARBA" id="ARBA00004569"/>
    </source>
</evidence>
<dbReference type="CDD" id="cd02922">
    <property type="entry name" value="FCB2_FMN"/>
    <property type="match status" value="1"/>
</dbReference>
<evidence type="ECO:0000256" key="14">
    <source>
        <dbReference type="ARBA" id="ARBA00061589"/>
    </source>
</evidence>
<evidence type="ECO:0000259" key="20">
    <source>
        <dbReference type="PROSITE" id="PS51349"/>
    </source>
</evidence>
<dbReference type="SUPFAM" id="SSF50044">
    <property type="entry name" value="SH3-domain"/>
    <property type="match status" value="1"/>
</dbReference>
<sequence>MASIRDLYSNKDTAGLDHNFGVDYVINYKIPQEERVEAEANFVELIEGLTSVGLTTEVRRGDKHSLLVFVKIASDKFLADQVYRSRLQDWLHGARTVGPDSDLSQALRDEPVSEAERLRLVYLLIVKPRNEGGAGITPQSGRWKHVDCIFPLHNHTFNKQWIKKMSTKGQTDEADLDEIRDKFGENVAFYFAFMQSYFKFLVFPAGAGFAAWMFLGQFSWLYALASCLWSVVFFEFWKKKEVDLAVEWGVRGVSNIQHPRPQFVYERQAEDPITGEPVKIYSPIKRLQTQLLQIPFAAACIVVLGSLIVTCNSLEIFINEVYKGPFQAYLGFLPTIILVVLTPTFSTVLTKFANQLTEMENYETIDSKFSHHAALVQKEFVLNFLTSYMALFFTAFVYLPFGDRLTPFLNFWRSTAQMLTPKDAKFQTQDFVINPERISKQMFYFTVTAQVVNFATEVIVPYVKRQVFQEVREVQSKMSKDDTAAKIKDPVEEAAFLERVRNEAELETYDVTGDYREMIIQFGYLSLFSVAWPLTACCFLINNWVEMRSDAVKIAISSRRPIPWRADSIGPWLNALGFLSWLGSITSASIVFLCSANGDGPRGTPSSIKAWGLLLSILLAEHFYFGVQFLVRLAFRKLDSPGLQKERKERFLMKKRLLEQNLGQGVSDHAATPGIEKTEEITLQALEEEARRISTQGHGGPEEAFWRRQRGMAETIQIGRSLISQVSMFSSRCCATSVLISDLPRQNDGLVIIMDIVADLVTGPFEEIIEKGNLAIHNAGDNREMLSESQRVVRGAQRCLRIIEPLCARHVKESEARFTDALKDNNEIAEFRLQLTHTLWDFEEYIEADTFDKAKFTELSELCKKAGVGIGEILKRIRLEAGPTTPLIAAPSPSVTSHLEQPPLVVLDAGRVQSQPQGNLPATEPEPKVQVVELEPPPPPSTNPWDLRINPPIDTGIEVYLSDNVERRPPVSNLSSPTSEPNSPEHERRLSHGSSRRLDTGVDRLLTEEERYLGFCEGAKEVVRGSPGIKVVKKPVEGFSGAHVVAKCESCFYEVDHKQVQQDVNYSDEANYTLNKIGFRLRFLQKSHIPTKRADEILYGCVFCVHTQHTLEECDATVFFSQKKLFEHLARHPRPLPQVPGITVVEEGEVPFNLKNNYDLHLRLPPKPSPLVNKQLELVQLPSATATQTVKRMYGMRLLYDQTPAFELANGARLSGVEFPAKYNGEWVMAWHEGNYGSAPADVVKLERPPKAEIKMDTTSNISATARWKFAPRSKDGGDWLKFDVGEKITSISWAWQDHWCWSGTNAKGTWGIFPQTHIDSNTIPNKMGLKGDDIAKHNSADSCWVIVHGKAYDVTEFLPEHPGGQKIILKYAGKDATEEFDPIHPPDTLDKYLDKSKHMGPVDMASVVVETKEEDPEETERLERVEQKPLLSQCYNLMDFEAVARRVMKKTAWGYYSSAADDEITLRENHGAFHRIWFRPQILVDVENVDFSTTMLGAKVDMPFYVTATALGKLGHPEGEVLLTRAARKHNVIQMIPTLASCAFDEMIDAAEGDQVQWLQLYVNKDREITKKIVQHAEKRGCKGLFITVDAPQLGRREKDMRSKFTDPGANVQSGQATDQSQGAARAISSFIDPALSWKDIPWFKSITNMPIILKGVQRVEDVIKAIEAGVQGVVLSNHGGRQLDFARSGVEVLAETMPVLRRMGLENAIEIYIDGGVRRATDIIKALCLGAKGVGIGRPFLYAMSGYGFDGVDRAMQLLRDEMEMNMRLIGCTSVDQLNPSLLDTRSLFNHGATPSDNLATAVYDPLATPTQRPKAPKSSKL</sequence>
<reference evidence="21" key="1">
    <citation type="submission" date="2020-03" db="EMBL/GenBank/DDBJ databases">
        <authorList>
            <person name="He L."/>
        </authorList>
    </citation>
    <scope>NUCLEOTIDE SEQUENCE</scope>
    <source>
        <strain evidence="21">CkLH20</strain>
    </source>
</reference>
<evidence type="ECO:0000256" key="11">
    <source>
        <dbReference type="ARBA" id="ARBA00023128"/>
    </source>
</evidence>
<dbReference type="SUPFAM" id="SSF55856">
    <property type="entry name" value="Cytochrome b5-like heme/steroid binding domain"/>
    <property type="match status" value="1"/>
</dbReference>
<evidence type="ECO:0000313" key="22">
    <source>
        <dbReference type="Proteomes" id="UP000781932"/>
    </source>
</evidence>
<feature type="domain" description="Cytochrome b5 heme-binding" evidence="19">
    <location>
        <begin position="1333"/>
        <end position="1404"/>
    </location>
</feature>
<evidence type="ECO:0000256" key="4">
    <source>
        <dbReference type="ARBA" id="ARBA00011881"/>
    </source>
</evidence>